<dbReference type="EMBL" id="WHVL01000002">
    <property type="protein sequence ID" value="MCB8888700.1"/>
    <property type="molecule type" value="Genomic_DNA"/>
</dbReference>
<dbReference type="Gene3D" id="2.40.160.10">
    <property type="entry name" value="Porin"/>
    <property type="match status" value="1"/>
</dbReference>
<dbReference type="Proteomes" id="UP001319882">
    <property type="component" value="Unassembled WGS sequence"/>
</dbReference>
<comment type="caution">
    <text evidence="1">The sequence shown here is derived from an EMBL/GenBank/DDBJ whole genome shotgun (WGS) entry which is preliminary data.</text>
</comment>
<accession>A0ABS8DR23</accession>
<dbReference type="RefSeq" id="WP_227389369.1">
    <property type="nucleotide sequence ID" value="NZ_JBHSCJ010000010.1"/>
</dbReference>
<dbReference type="SUPFAM" id="SSF56935">
    <property type="entry name" value="Porins"/>
    <property type="match status" value="1"/>
</dbReference>
<evidence type="ECO:0000313" key="1">
    <source>
        <dbReference type="EMBL" id="MCB8888700.1"/>
    </source>
</evidence>
<dbReference type="InterPro" id="IPR023614">
    <property type="entry name" value="Porin_dom_sf"/>
</dbReference>
<organism evidence="1 2">
    <name type="scientific">Vreelandella malpeensis</name>
    <dbReference type="NCBI Taxonomy" id="1172368"/>
    <lineage>
        <taxon>Bacteria</taxon>
        <taxon>Pseudomonadati</taxon>
        <taxon>Pseudomonadota</taxon>
        <taxon>Gammaproteobacteria</taxon>
        <taxon>Oceanospirillales</taxon>
        <taxon>Halomonadaceae</taxon>
        <taxon>Vreelandella</taxon>
    </lineage>
</organism>
<evidence type="ECO:0008006" key="3">
    <source>
        <dbReference type="Google" id="ProtNLM"/>
    </source>
</evidence>
<gene>
    <name evidence="1" type="ORF">GEV37_06180</name>
</gene>
<name>A0ABS8DR23_9GAMM</name>
<reference evidence="1 2" key="1">
    <citation type="journal article" date="2021" name="Sci. Rep.">
        <title>Genome analysis of a halophilic bacterium Halomonas malpeensis YU-PRIM-29(T) reveals its exopolysaccharide and pigment producing capabilities.</title>
        <authorList>
            <person name="Athmika"/>
            <person name="Ghate S.D."/>
            <person name="Arun A.B."/>
            <person name="Rao S.S."/>
            <person name="Kumar S.T.A."/>
            <person name="Kandiyil M.K."/>
            <person name="Saptami K."/>
            <person name="Rekha P.D."/>
        </authorList>
    </citation>
    <scope>NUCLEOTIDE SEQUENCE [LARGE SCALE GENOMIC DNA]</scope>
    <source>
        <strain evidence="2">prim 29</strain>
    </source>
</reference>
<keyword evidence="2" id="KW-1185">Reference proteome</keyword>
<proteinExistence type="predicted"/>
<protein>
    <recommendedName>
        <fullName evidence="3">Porin</fullName>
    </recommendedName>
</protein>
<evidence type="ECO:0000313" key="2">
    <source>
        <dbReference type="Proteomes" id="UP001319882"/>
    </source>
</evidence>
<sequence length="379" mass="41896">MTAFTATKGLANDTLRTAQLHGFLSQALVITDDNDFFGPSSTGAGSAEYTELGLNASLRPYPNVLLAAQVLSRRAGGEGSDAKPTLDYGVVDYQLTSSHDRTLGVQAGRFKNPFGLYNQTRDMAFTRPSILLPQSIYFDRTRSIGLAADGIGVYAEQRVPAGTLRFRSGIGQPQTGSDLEEQLFWGAQASISAAGPSVIAQLLFESDSGKFVAALSAADVNLDIDFSGQPADFGFQPWILSLQYNEDLWSVTGEYALRNQHLHGSAPRTFDATGESWYLQYERRLTPEWSWLLRYDSLVNDRQDRSGRQYERSGLGPGYSQFADDITTGVQWMPTANLMLAAEYHYIDGTGWLPTRDNANPWEASKHWNMLLLQLSLRF</sequence>